<sequence>MDPVSADEQVYQQIHLDVARNATDDFNPFHDADKWHRIHQNPFGGPIVLGFQMECLAEYRVTRHRALDSTDDDPPAAFRNYQFTFAGVLRTDEPFRMEIKPTKRTSTPDGGWTRSNRVVVRKADGLVLIGQIRDSDRPLALPDITPPAVPHTALSELADRSPVPDGHWFHKRKFMTNSNAKNLLSGSLARQADYFDELEDRVNYPDMFPTAMISCALLERTHAAGHDFYANPMVYTTHHFSVDQRLARRLRSADALHLLVSNPQVVAGNGGGLGNTGIEQQRHTCLGLLENGGILFRGEVMLAPLNAILGSGE</sequence>
<protein>
    <recommendedName>
        <fullName evidence="3">MaoC like domain-containing protein</fullName>
    </recommendedName>
</protein>
<evidence type="ECO:0000313" key="1">
    <source>
        <dbReference type="EMBL" id="SEK63066.1"/>
    </source>
</evidence>
<dbReference type="EMBL" id="FOAA01000003">
    <property type="protein sequence ID" value="SEK63066.1"/>
    <property type="molecule type" value="Genomic_DNA"/>
</dbReference>
<dbReference type="RefSeq" id="WP_090251574.1">
    <property type="nucleotide sequence ID" value="NZ_FOAA01000003.1"/>
</dbReference>
<proteinExistence type="predicted"/>
<keyword evidence="2" id="KW-1185">Reference proteome</keyword>
<organism evidence="1 2">
    <name type="scientific">Ectothiorhodospira marina</name>
    <dbReference type="NCBI Taxonomy" id="1396821"/>
    <lineage>
        <taxon>Bacteria</taxon>
        <taxon>Pseudomonadati</taxon>
        <taxon>Pseudomonadota</taxon>
        <taxon>Gammaproteobacteria</taxon>
        <taxon>Chromatiales</taxon>
        <taxon>Ectothiorhodospiraceae</taxon>
        <taxon>Ectothiorhodospira</taxon>
    </lineage>
</organism>
<dbReference type="AlphaFoldDB" id="A0A1H7IKS1"/>
<dbReference type="InterPro" id="IPR029069">
    <property type="entry name" value="HotDog_dom_sf"/>
</dbReference>
<reference evidence="2" key="1">
    <citation type="submission" date="2016-10" db="EMBL/GenBank/DDBJ databases">
        <authorList>
            <person name="Varghese N."/>
            <person name="Submissions S."/>
        </authorList>
    </citation>
    <scope>NUCLEOTIDE SEQUENCE [LARGE SCALE GENOMIC DNA]</scope>
    <source>
        <strain evidence="2">DSM 241</strain>
    </source>
</reference>
<gene>
    <name evidence="1" type="ORF">SAMN05444515_103186</name>
</gene>
<dbReference type="SUPFAM" id="SSF54637">
    <property type="entry name" value="Thioesterase/thiol ester dehydrase-isomerase"/>
    <property type="match status" value="1"/>
</dbReference>
<name>A0A1H7IKS1_9GAMM</name>
<dbReference type="OrthoDB" id="6320928at2"/>
<dbReference type="Proteomes" id="UP000199256">
    <property type="component" value="Unassembled WGS sequence"/>
</dbReference>
<evidence type="ECO:0008006" key="3">
    <source>
        <dbReference type="Google" id="ProtNLM"/>
    </source>
</evidence>
<accession>A0A1H7IKS1</accession>
<evidence type="ECO:0000313" key="2">
    <source>
        <dbReference type="Proteomes" id="UP000199256"/>
    </source>
</evidence>